<sequence length="84" mass="9739">MANGKGNDTSLKITLPYRWYNKIYTKGFSVVDGWLVLDILEKIDENTYKVTAGKQGRGFEVYPAPAVITKKDKKWTVKWIKERK</sequence>
<dbReference type="RefSeq" id="WP_074592456.1">
    <property type="nucleotide sequence ID" value="NZ_FNBS01000019.1"/>
</dbReference>
<proteinExistence type="predicted"/>
<dbReference type="EMBL" id="FNBS01000019">
    <property type="protein sequence ID" value="SDF66158.1"/>
    <property type="molecule type" value="Genomic_DNA"/>
</dbReference>
<name>A0A1G7MWI2_THETY</name>
<evidence type="ECO:0000313" key="1">
    <source>
        <dbReference type="EMBL" id="SDF66158.1"/>
    </source>
</evidence>
<organism evidence="1 2">
    <name type="scientific">Thermoanaerobacter thermohydrosulfuricus</name>
    <name type="common">Clostridium thermohydrosulfuricum</name>
    <dbReference type="NCBI Taxonomy" id="1516"/>
    <lineage>
        <taxon>Bacteria</taxon>
        <taxon>Bacillati</taxon>
        <taxon>Bacillota</taxon>
        <taxon>Clostridia</taxon>
        <taxon>Thermoanaerobacterales</taxon>
        <taxon>Thermoanaerobacteraceae</taxon>
        <taxon>Thermoanaerobacter</taxon>
    </lineage>
</organism>
<dbReference type="AlphaFoldDB" id="A0A1G7MWI2"/>
<dbReference type="Proteomes" id="UP000183404">
    <property type="component" value="Unassembled WGS sequence"/>
</dbReference>
<reference evidence="1 2" key="1">
    <citation type="submission" date="2016-10" db="EMBL/GenBank/DDBJ databases">
        <authorList>
            <person name="de Groot N.N."/>
        </authorList>
    </citation>
    <scope>NUCLEOTIDE SEQUENCE [LARGE SCALE GENOMIC DNA]</scope>
    <source>
        <strain evidence="1 2">DSM 569</strain>
    </source>
</reference>
<gene>
    <name evidence="1" type="ORF">SAMN04244560_01041</name>
</gene>
<accession>A0A1G7MWI2</accession>
<protein>
    <submittedName>
        <fullName evidence="1">Uncharacterized protein</fullName>
    </submittedName>
</protein>
<evidence type="ECO:0000313" key="2">
    <source>
        <dbReference type="Proteomes" id="UP000183404"/>
    </source>
</evidence>